<dbReference type="Proteomes" id="UP000800094">
    <property type="component" value="Unassembled WGS sequence"/>
</dbReference>
<sequence length="239" mass="26761">MPSANATSKLLESFGGRLTDARFSDFTIKCGTDEYKVHKLIITALSDYFARAIDFGKEAEEKSIVLQGDDPALVKLMISFFYQLDYDLATVAPTLQGRTTPAPITLPKNHTRVGTCIHGFRPESSCVPDVGSHEPSHLLVHVGLYALADKYLIPTLRELCVQKFRDCAHCHSETGEFAEAVQFVFERLPEHARDMREVVVKLLCGKMALVKGKEIMGLKVYGDLAKEVLWKKGEELAWW</sequence>
<proteinExistence type="predicted"/>
<dbReference type="GeneID" id="54580054"/>
<evidence type="ECO:0000259" key="1">
    <source>
        <dbReference type="PROSITE" id="PS50097"/>
    </source>
</evidence>
<dbReference type="PROSITE" id="PS50097">
    <property type="entry name" value="BTB"/>
    <property type="match status" value="1"/>
</dbReference>
<protein>
    <recommendedName>
        <fullName evidence="1">BTB domain-containing protein</fullName>
    </recommendedName>
</protein>
<accession>A0A6A6ING8</accession>
<dbReference type="InterPro" id="IPR011333">
    <property type="entry name" value="SKP1/BTB/POZ_sf"/>
</dbReference>
<gene>
    <name evidence="2" type="ORF">BU26DRAFT_503887</name>
</gene>
<dbReference type="EMBL" id="ML987193">
    <property type="protein sequence ID" value="KAF2251362.1"/>
    <property type="molecule type" value="Genomic_DNA"/>
</dbReference>
<evidence type="ECO:0000313" key="3">
    <source>
        <dbReference type="Proteomes" id="UP000800094"/>
    </source>
</evidence>
<dbReference type="AlphaFoldDB" id="A0A6A6ING8"/>
<organism evidence="2 3">
    <name type="scientific">Trematosphaeria pertusa</name>
    <dbReference type="NCBI Taxonomy" id="390896"/>
    <lineage>
        <taxon>Eukaryota</taxon>
        <taxon>Fungi</taxon>
        <taxon>Dikarya</taxon>
        <taxon>Ascomycota</taxon>
        <taxon>Pezizomycotina</taxon>
        <taxon>Dothideomycetes</taxon>
        <taxon>Pleosporomycetidae</taxon>
        <taxon>Pleosporales</taxon>
        <taxon>Massarineae</taxon>
        <taxon>Trematosphaeriaceae</taxon>
        <taxon>Trematosphaeria</taxon>
    </lineage>
</organism>
<dbReference type="PANTHER" id="PTHR47843">
    <property type="entry name" value="BTB DOMAIN-CONTAINING PROTEIN-RELATED"/>
    <property type="match status" value="1"/>
</dbReference>
<dbReference type="CDD" id="cd18186">
    <property type="entry name" value="BTB_POZ_ZBTB_KLHL-like"/>
    <property type="match status" value="1"/>
</dbReference>
<dbReference type="PANTHER" id="PTHR47843:SF5">
    <property type="entry name" value="BTB_POZ DOMAIN PROTEIN"/>
    <property type="match status" value="1"/>
</dbReference>
<dbReference type="OrthoDB" id="6359816at2759"/>
<dbReference type="SUPFAM" id="SSF54695">
    <property type="entry name" value="POZ domain"/>
    <property type="match status" value="1"/>
</dbReference>
<dbReference type="SMART" id="SM00225">
    <property type="entry name" value="BTB"/>
    <property type="match status" value="1"/>
</dbReference>
<dbReference type="Gene3D" id="3.30.710.10">
    <property type="entry name" value="Potassium Channel Kv1.1, Chain A"/>
    <property type="match status" value="1"/>
</dbReference>
<name>A0A6A6ING8_9PLEO</name>
<dbReference type="RefSeq" id="XP_033686366.1">
    <property type="nucleotide sequence ID" value="XM_033826724.1"/>
</dbReference>
<dbReference type="InterPro" id="IPR000210">
    <property type="entry name" value="BTB/POZ_dom"/>
</dbReference>
<reference evidence="2" key="1">
    <citation type="journal article" date="2020" name="Stud. Mycol.">
        <title>101 Dothideomycetes genomes: a test case for predicting lifestyles and emergence of pathogens.</title>
        <authorList>
            <person name="Haridas S."/>
            <person name="Albert R."/>
            <person name="Binder M."/>
            <person name="Bloem J."/>
            <person name="Labutti K."/>
            <person name="Salamov A."/>
            <person name="Andreopoulos B."/>
            <person name="Baker S."/>
            <person name="Barry K."/>
            <person name="Bills G."/>
            <person name="Bluhm B."/>
            <person name="Cannon C."/>
            <person name="Castanera R."/>
            <person name="Culley D."/>
            <person name="Daum C."/>
            <person name="Ezra D."/>
            <person name="Gonzalez J."/>
            <person name="Henrissat B."/>
            <person name="Kuo A."/>
            <person name="Liang C."/>
            <person name="Lipzen A."/>
            <person name="Lutzoni F."/>
            <person name="Magnuson J."/>
            <person name="Mondo S."/>
            <person name="Nolan M."/>
            <person name="Ohm R."/>
            <person name="Pangilinan J."/>
            <person name="Park H.-J."/>
            <person name="Ramirez L."/>
            <person name="Alfaro M."/>
            <person name="Sun H."/>
            <person name="Tritt A."/>
            <person name="Yoshinaga Y."/>
            <person name="Zwiers L.-H."/>
            <person name="Turgeon B."/>
            <person name="Goodwin S."/>
            <person name="Spatafora J."/>
            <person name="Crous P."/>
            <person name="Grigoriev I."/>
        </authorList>
    </citation>
    <scope>NUCLEOTIDE SEQUENCE</scope>
    <source>
        <strain evidence="2">CBS 122368</strain>
    </source>
</reference>
<keyword evidence="3" id="KW-1185">Reference proteome</keyword>
<feature type="domain" description="BTB" evidence="1">
    <location>
        <begin position="24"/>
        <end position="90"/>
    </location>
</feature>
<dbReference type="Pfam" id="PF00651">
    <property type="entry name" value="BTB"/>
    <property type="match status" value="1"/>
</dbReference>
<evidence type="ECO:0000313" key="2">
    <source>
        <dbReference type="EMBL" id="KAF2251362.1"/>
    </source>
</evidence>